<keyword evidence="3" id="KW-0408">Iron</keyword>
<evidence type="ECO:0000256" key="1">
    <source>
        <dbReference type="ARBA" id="ARBA00001954"/>
    </source>
</evidence>
<dbReference type="AlphaFoldDB" id="A0A8E0WRJ5"/>
<feature type="domain" description="JmjC" evidence="4">
    <location>
        <begin position="91"/>
        <end position="235"/>
    </location>
</feature>
<name>A0A8E0WRJ5_9SPHN</name>
<reference evidence="5 6" key="1">
    <citation type="submission" date="2014-05" db="EMBL/GenBank/DDBJ databases">
        <title>Genome Announcement of Sphingobium lucknowense F2.</title>
        <authorList>
            <person name="Lal R."/>
            <person name="Negi V."/>
            <person name="Lata P."/>
            <person name="Sangwan N."/>
            <person name="Gupta S.K."/>
            <person name="Rao D.L.N."/>
            <person name="Das S."/>
        </authorList>
    </citation>
    <scope>NUCLEOTIDE SEQUENCE [LARGE SCALE GENOMIC DNA]</scope>
    <source>
        <strain evidence="5 6">F2</strain>
    </source>
</reference>
<evidence type="ECO:0000256" key="2">
    <source>
        <dbReference type="ARBA" id="ARBA00022723"/>
    </source>
</evidence>
<dbReference type="Pfam" id="PF08007">
    <property type="entry name" value="JmjC_2"/>
    <property type="match status" value="1"/>
</dbReference>
<evidence type="ECO:0000313" key="5">
    <source>
        <dbReference type="EMBL" id="KER36089.1"/>
    </source>
</evidence>
<keyword evidence="2" id="KW-0479">Metal-binding</keyword>
<comment type="cofactor">
    <cofactor evidence="1">
        <name>Fe(2+)</name>
        <dbReference type="ChEBI" id="CHEBI:29033"/>
    </cofactor>
</comment>
<dbReference type="SMART" id="SM00558">
    <property type="entry name" value="JmjC"/>
    <property type="match status" value="1"/>
</dbReference>
<dbReference type="Proteomes" id="UP000028135">
    <property type="component" value="Unassembled WGS sequence"/>
</dbReference>
<gene>
    <name evidence="5" type="ORF">AL00_12600</name>
</gene>
<dbReference type="SUPFAM" id="SSF51197">
    <property type="entry name" value="Clavaminate synthase-like"/>
    <property type="match status" value="1"/>
</dbReference>
<dbReference type="PANTHER" id="PTHR13096">
    <property type="entry name" value="MINA53 MYC INDUCED NUCLEAR ANTIGEN"/>
    <property type="match status" value="1"/>
</dbReference>
<dbReference type="InterPro" id="IPR003347">
    <property type="entry name" value="JmjC_dom"/>
</dbReference>
<dbReference type="PROSITE" id="PS51184">
    <property type="entry name" value="JMJC"/>
    <property type="match status" value="1"/>
</dbReference>
<evidence type="ECO:0000256" key="3">
    <source>
        <dbReference type="ARBA" id="ARBA00023004"/>
    </source>
</evidence>
<accession>A0A8E0WRJ5</accession>
<dbReference type="GO" id="GO:0046872">
    <property type="term" value="F:metal ion binding"/>
    <property type="evidence" value="ECO:0007669"/>
    <property type="project" value="UniProtKB-KW"/>
</dbReference>
<evidence type="ECO:0000259" key="4">
    <source>
        <dbReference type="PROSITE" id="PS51184"/>
    </source>
</evidence>
<comment type="caution">
    <text evidence="5">The sequence shown here is derived from an EMBL/GenBank/DDBJ whole genome shotgun (WGS) entry which is preliminary data.</text>
</comment>
<protein>
    <recommendedName>
        <fullName evidence="4">JmjC domain-containing protein</fullName>
    </recommendedName>
</protein>
<proteinExistence type="predicted"/>
<dbReference type="EMBL" id="JANF02000059">
    <property type="protein sequence ID" value="KER36089.1"/>
    <property type="molecule type" value="Genomic_DNA"/>
</dbReference>
<dbReference type="PANTHER" id="PTHR13096:SF8">
    <property type="entry name" value="RIBOSOMAL OXYGENASE 1"/>
    <property type="match status" value="1"/>
</dbReference>
<sequence>MFNFGLNRREFREQLFERKPWIVRQCFDPSPFSWSTIDAALDLQDPTRELLKVLHNGRVDPSHYVEEYVDIGIRTRRIRKERLYEMMSKGATVVLNRIELVSPIVREVCTEIGRFVGAQTTSNAYACLGGEPATNVHWDTHDVFVLQIGGSKHWRIYEPTHPLPISSQVSNDRKDELPSAPVIDEILQAGDALYVPRGWWHKVEPVAGSDTLHLTVAIHTPLILDYFVWACGSILPGLLEVRHAVMGDAQDPRHVAEAVSAVSEALMHPATLEAFYARSRQRERVVSPFNIADLLKQAETPLSTGTRLMLNTRHADGNAERFDVNGAPLQLTGDHHRVVILLARHTALDLDGLQQEMPDVEPGSLEAVIRDLAKADIIQIAVPQATPIPAFA</sequence>
<organism evidence="5 6">
    <name type="scientific">Sphingobium indicum F2</name>
    <dbReference type="NCBI Taxonomy" id="1450518"/>
    <lineage>
        <taxon>Bacteria</taxon>
        <taxon>Pseudomonadati</taxon>
        <taxon>Pseudomonadota</taxon>
        <taxon>Alphaproteobacteria</taxon>
        <taxon>Sphingomonadales</taxon>
        <taxon>Sphingomonadaceae</taxon>
        <taxon>Sphingobium</taxon>
    </lineage>
</organism>
<dbReference type="RefSeq" id="WP_025161210.1">
    <property type="nucleotide sequence ID" value="NZ_JANF02000059.1"/>
</dbReference>
<dbReference type="InterPro" id="IPR039994">
    <property type="entry name" value="NO66-like"/>
</dbReference>
<dbReference type="Gene3D" id="2.60.120.650">
    <property type="entry name" value="Cupin"/>
    <property type="match status" value="1"/>
</dbReference>
<evidence type="ECO:0000313" key="6">
    <source>
        <dbReference type="Proteomes" id="UP000028135"/>
    </source>
</evidence>